<dbReference type="PANTHER" id="PTHR11071:SF478">
    <property type="entry name" value="PEPTIDYL-PROLYL CIS-TRANS ISOMERASE, RHODOPSIN-SPECIFIC ISOZYME"/>
    <property type="match status" value="1"/>
</dbReference>
<dbReference type="PROSITE" id="PS50072">
    <property type="entry name" value="CSA_PPIASE_2"/>
    <property type="match status" value="1"/>
</dbReference>
<dbReference type="STRING" id="74873.A0A084VSR9"/>
<evidence type="ECO:0000256" key="5">
    <source>
        <dbReference type="ARBA" id="ARBA00023235"/>
    </source>
</evidence>
<reference evidence="10" key="2">
    <citation type="submission" date="2020-05" db="UniProtKB">
        <authorList>
            <consortium name="EnsemblMetazoa"/>
        </authorList>
    </citation>
    <scope>IDENTIFICATION</scope>
</reference>
<dbReference type="Proteomes" id="UP000030765">
    <property type="component" value="Unassembled WGS sequence"/>
</dbReference>
<dbReference type="InterPro" id="IPR020892">
    <property type="entry name" value="Cyclophilin-type_PPIase_CS"/>
</dbReference>
<dbReference type="InterPro" id="IPR029000">
    <property type="entry name" value="Cyclophilin-like_dom_sf"/>
</dbReference>
<feature type="signal peptide" evidence="7">
    <location>
        <begin position="1"/>
        <end position="23"/>
    </location>
</feature>
<evidence type="ECO:0000256" key="4">
    <source>
        <dbReference type="ARBA" id="ARBA00023110"/>
    </source>
</evidence>
<comment type="catalytic activity">
    <reaction evidence="1 7">
        <text>[protein]-peptidylproline (omega=180) = [protein]-peptidylproline (omega=0)</text>
        <dbReference type="Rhea" id="RHEA:16237"/>
        <dbReference type="Rhea" id="RHEA-COMP:10747"/>
        <dbReference type="Rhea" id="RHEA-COMP:10748"/>
        <dbReference type="ChEBI" id="CHEBI:83833"/>
        <dbReference type="ChEBI" id="CHEBI:83834"/>
        <dbReference type="EC" id="5.2.1.8"/>
    </reaction>
</comment>
<evidence type="ECO:0000256" key="1">
    <source>
        <dbReference type="ARBA" id="ARBA00000971"/>
    </source>
</evidence>
<dbReference type="GO" id="GO:0005737">
    <property type="term" value="C:cytoplasm"/>
    <property type="evidence" value="ECO:0007669"/>
    <property type="project" value="TreeGrafter"/>
</dbReference>
<evidence type="ECO:0000256" key="2">
    <source>
        <dbReference type="ARBA" id="ARBA00007365"/>
    </source>
</evidence>
<feature type="domain" description="PPIase cyclophilin-type" evidence="8">
    <location>
        <begin position="33"/>
        <end position="191"/>
    </location>
</feature>
<evidence type="ECO:0000259" key="8">
    <source>
        <dbReference type="PROSITE" id="PS50072"/>
    </source>
</evidence>
<reference evidence="9 11" key="1">
    <citation type="journal article" date="2014" name="BMC Genomics">
        <title>Genome sequence of Anopheles sinensis provides insight into genetics basis of mosquito competence for malaria parasites.</title>
        <authorList>
            <person name="Zhou D."/>
            <person name="Zhang D."/>
            <person name="Ding G."/>
            <person name="Shi L."/>
            <person name="Hou Q."/>
            <person name="Ye Y."/>
            <person name="Xu Y."/>
            <person name="Zhou H."/>
            <person name="Xiong C."/>
            <person name="Li S."/>
            <person name="Yu J."/>
            <person name="Hong S."/>
            <person name="Yu X."/>
            <person name="Zou P."/>
            <person name="Chen C."/>
            <person name="Chang X."/>
            <person name="Wang W."/>
            <person name="Lv Y."/>
            <person name="Sun Y."/>
            <person name="Ma L."/>
            <person name="Shen B."/>
            <person name="Zhu C."/>
        </authorList>
    </citation>
    <scope>NUCLEOTIDE SEQUENCE [LARGE SCALE GENOMIC DNA]</scope>
</reference>
<evidence type="ECO:0000256" key="7">
    <source>
        <dbReference type="RuleBase" id="RU363019"/>
    </source>
</evidence>
<dbReference type="PANTHER" id="PTHR11071">
    <property type="entry name" value="PEPTIDYL-PROLYL CIS-TRANS ISOMERASE"/>
    <property type="match status" value="1"/>
</dbReference>
<dbReference type="EMBL" id="KE525057">
    <property type="protein sequence ID" value="KFB41013.1"/>
    <property type="molecule type" value="Genomic_DNA"/>
</dbReference>
<evidence type="ECO:0000313" key="11">
    <source>
        <dbReference type="Proteomes" id="UP000030765"/>
    </source>
</evidence>
<proteinExistence type="inferred from homology"/>
<dbReference type="Pfam" id="PF00160">
    <property type="entry name" value="Pro_isomerase"/>
    <property type="match status" value="1"/>
</dbReference>
<dbReference type="EC" id="5.2.1.8" evidence="7"/>
<dbReference type="GO" id="GO:0006457">
    <property type="term" value="P:protein folding"/>
    <property type="evidence" value="ECO:0007669"/>
    <property type="project" value="InterPro"/>
</dbReference>
<dbReference type="InterPro" id="IPR002130">
    <property type="entry name" value="Cyclophilin-type_PPIase_dom"/>
</dbReference>
<dbReference type="GO" id="GO:0003755">
    <property type="term" value="F:peptidyl-prolyl cis-trans isomerase activity"/>
    <property type="evidence" value="ECO:0007669"/>
    <property type="project" value="UniProtKB-UniRule"/>
</dbReference>
<gene>
    <name evidence="9" type="ORF">ZHAS_00008628</name>
</gene>
<dbReference type="GO" id="GO:0016018">
    <property type="term" value="F:cyclosporin A binding"/>
    <property type="evidence" value="ECO:0007669"/>
    <property type="project" value="TreeGrafter"/>
</dbReference>
<dbReference type="PROSITE" id="PS00170">
    <property type="entry name" value="CSA_PPIASE_1"/>
    <property type="match status" value="1"/>
</dbReference>
<keyword evidence="11" id="KW-1185">Reference proteome</keyword>
<dbReference type="OMA" id="FIAMANR"/>
<comment type="similarity">
    <text evidence="2 7">Belongs to the cyclophilin-type PPIase family.</text>
</comment>
<dbReference type="VEuPathDB" id="VectorBase:ASIC008628"/>
<evidence type="ECO:0000313" key="9">
    <source>
        <dbReference type="EMBL" id="KFB41013.1"/>
    </source>
</evidence>
<evidence type="ECO:0000256" key="3">
    <source>
        <dbReference type="ARBA" id="ARBA00022729"/>
    </source>
</evidence>
<evidence type="ECO:0000313" key="10">
    <source>
        <dbReference type="EnsemblMetazoa" id="ASIC008628-PA"/>
    </source>
</evidence>
<dbReference type="OrthoDB" id="10064525at2759"/>
<feature type="chain" id="PRO_5010751437" description="Peptidyl-prolyl cis-trans isomerase" evidence="7">
    <location>
        <begin position="24"/>
        <end position="253"/>
    </location>
</feature>
<evidence type="ECO:0000256" key="6">
    <source>
        <dbReference type="ARBA" id="ARBA00056644"/>
    </source>
</evidence>
<protein>
    <recommendedName>
        <fullName evidence="7">Peptidyl-prolyl cis-trans isomerase</fullName>
        <shortName evidence="7">PPIase</shortName>
        <ecNumber evidence="7">5.2.1.8</ecNumber>
    </recommendedName>
</protein>
<dbReference type="VEuPathDB" id="VectorBase:ASIS007925"/>
<dbReference type="FunFam" id="2.40.100.10:FF:000019">
    <property type="entry name" value="Peptidyl-prolyl cis-trans isomerase"/>
    <property type="match status" value="1"/>
</dbReference>
<dbReference type="EMBL" id="ATLV01016140">
    <property type="status" value="NOT_ANNOTATED_CDS"/>
    <property type="molecule type" value="Genomic_DNA"/>
</dbReference>
<comment type="function">
    <text evidence="6">PPIases accelerate the folding of proteins. It catalyzes the cis-trans isomerization of proline imidic peptide bonds in oligopeptides. Acts on the folding of rhodopsin RH1 and RH2 (but not RH3) and is required for visual transduction.</text>
</comment>
<organism evidence="9">
    <name type="scientific">Anopheles sinensis</name>
    <name type="common">Mosquito</name>
    <dbReference type="NCBI Taxonomy" id="74873"/>
    <lineage>
        <taxon>Eukaryota</taxon>
        <taxon>Metazoa</taxon>
        <taxon>Ecdysozoa</taxon>
        <taxon>Arthropoda</taxon>
        <taxon>Hexapoda</taxon>
        <taxon>Insecta</taxon>
        <taxon>Pterygota</taxon>
        <taxon>Neoptera</taxon>
        <taxon>Endopterygota</taxon>
        <taxon>Diptera</taxon>
        <taxon>Nematocera</taxon>
        <taxon>Culicoidea</taxon>
        <taxon>Culicidae</taxon>
        <taxon>Anophelinae</taxon>
        <taxon>Anopheles</taxon>
    </lineage>
</organism>
<keyword evidence="4 7" id="KW-0697">Rotamase</keyword>
<accession>A0A084VSR9</accession>
<keyword evidence="5 7" id="KW-0413">Isomerase</keyword>
<dbReference type="EnsemblMetazoa" id="ASIC008628-RA">
    <property type="protein sequence ID" value="ASIC008628-PA"/>
    <property type="gene ID" value="ASIC008628"/>
</dbReference>
<dbReference type="PRINTS" id="PR00153">
    <property type="entry name" value="CSAPPISMRASE"/>
</dbReference>
<dbReference type="AlphaFoldDB" id="A0A084VSR9"/>
<sequence length="253" mass="28093">MRCWIGLLLLSVSTCWFPGSINAATFTVTSEVYMDVSIDGEKIGTIIIGLFGEEAPRTVANFRQLCTASVDGFSYRGSRFHRVIPKFMIQGGDVVSGNGHGAISMYGQYFDDENLKINHTSSGFIAMANRGPNTNGCQFYITTMPAPWLDGKHTIFGKVMDGHGVVHKVEQVRTDTDDYPVKSVIIDDCGDVPVLSPFTVSDDPYDLWAWIKASSMPLGMSFSILAFFQYIIRKLDGFTNREELRNQQLAKSE</sequence>
<dbReference type="Gene3D" id="2.40.100.10">
    <property type="entry name" value="Cyclophilin-like"/>
    <property type="match status" value="1"/>
</dbReference>
<keyword evidence="3 7" id="KW-0732">Signal</keyword>
<dbReference type="SUPFAM" id="SSF50891">
    <property type="entry name" value="Cyclophilin-like"/>
    <property type="match status" value="1"/>
</dbReference>
<name>A0A084VSR9_ANOSI</name>